<dbReference type="AlphaFoldDB" id="A0AAV6HY08"/>
<sequence>MLQLNMCYCRVRNDKGDQIRGENMKELFMLWVPILYSGASVDYLHTLGMVPNNNIWRLLTDTETQMAMCKSYLRNCWNTVRCCTNGGDKILDQPPDMRCIPRA</sequence>
<dbReference type="Proteomes" id="UP000823749">
    <property type="component" value="Chromosome 12"/>
</dbReference>
<protein>
    <submittedName>
        <fullName evidence="1">Uncharacterized protein</fullName>
    </submittedName>
</protein>
<reference evidence="1" key="1">
    <citation type="submission" date="2020-08" db="EMBL/GenBank/DDBJ databases">
        <title>Plant Genome Project.</title>
        <authorList>
            <person name="Zhang R.-G."/>
        </authorList>
    </citation>
    <scope>NUCLEOTIDE SEQUENCE</scope>
    <source>
        <strain evidence="1">WSP0</strain>
        <tissue evidence="1">Leaf</tissue>
    </source>
</reference>
<name>A0AAV6HY08_9ERIC</name>
<dbReference type="EMBL" id="JACTNZ010000012">
    <property type="protein sequence ID" value="KAG5521311.1"/>
    <property type="molecule type" value="Genomic_DNA"/>
</dbReference>
<gene>
    <name evidence="1" type="ORF">RHGRI_033757</name>
</gene>
<accession>A0AAV6HY08</accession>
<comment type="caution">
    <text evidence="1">The sequence shown here is derived from an EMBL/GenBank/DDBJ whole genome shotgun (WGS) entry which is preliminary data.</text>
</comment>
<proteinExistence type="predicted"/>
<keyword evidence="2" id="KW-1185">Reference proteome</keyword>
<evidence type="ECO:0000313" key="1">
    <source>
        <dbReference type="EMBL" id="KAG5521311.1"/>
    </source>
</evidence>
<organism evidence="1 2">
    <name type="scientific">Rhododendron griersonianum</name>
    <dbReference type="NCBI Taxonomy" id="479676"/>
    <lineage>
        <taxon>Eukaryota</taxon>
        <taxon>Viridiplantae</taxon>
        <taxon>Streptophyta</taxon>
        <taxon>Embryophyta</taxon>
        <taxon>Tracheophyta</taxon>
        <taxon>Spermatophyta</taxon>
        <taxon>Magnoliopsida</taxon>
        <taxon>eudicotyledons</taxon>
        <taxon>Gunneridae</taxon>
        <taxon>Pentapetalae</taxon>
        <taxon>asterids</taxon>
        <taxon>Ericales</taxon>
        <taxon>Ericaceae</taxon>
        <taxon>Ericoideae</taxon>
        <taxon>Rhodoreae</taxon>
        <taxon>Rhododendron</taxon>
    </lineage>
</organism>
<evidence type="ECO:0000313" key="2">
    <source>
        <dbReference type="Proteomes" id="UP000823749"/>
    </source>
</evidence>